<organism evidence="7 8">
    <name type="scientific">Cladophialophora immunda</name>
    <dbReference type="NCBI Taxonomy" id="569365"/>
    <lineage>
        <taxon>Eukaryota</taxon>
        <taxon>Fungi</taxon>
        <taxon>Dikarya</taxon>
        <taxon>Ascomycota</taxon>
        <taxon>Pezizomycotina</taxon>
        <taxon>Eurotiomycetes</taxon>
        <taxon>Chaetothyriomycetidae</taxon>
        <taxon>Chaetothyriales</taxon>
        <taxon>Herpotrichiellaceae</taxon>
        <taxon>Cladophialophora</taxon>
    </lineage>
</organism>
<dbReference type="InterPro" id="IPR000571">
    <property type="entry name" value="Znf_CCCH"/>
</dbReference>
<feature type="compositionally biased region" description="Acidic residues" evidence="5">
    <location>
        <begin position="162"/>
        <end position="172"/>
    </location>
</feature>
<evidence type="ECO:0000256" key="2">
    <source>
        <dbReference type="ARBA" id="ARBA00022771"/>
    </source>
</evidence>
<feature type="zinc finger region" description="C3H1-type" evidence="4">
    <location>
        <begin position="409"/>
        <end position="437"/>
    </location>
</feature>
<sequence>MSGQPFSFPPPPPPPPKTTEGAHPHTQTFQGSRGSFRGGHSFRGHARGGRGGYGNSRPGQTTSTAVYSQNRFQKPLNNGPQRGGFLNAAQKRDHSTAFAPVHQHRPRPTAAPAVPSFNASIEHLLTRRPSVDQTSQKSPEPKKVEPRKHNVLGLTPAKFDQDSDPEDDEDEEQRLANKATSGVGGYIFEYNGHPLTLRTREEILTWLSERKRRYPTEARRAAAKKEAEEKKRKWEEEQQAKREARKELLARREQERAERLKATDKTKQPREHNRSSRSREETTNTDAAARAKLKADKLRKRALKAQQQLEKAEEALRIAEMKGTSLNSSSTATIRSPCPTPEAGDVSSNSDLTDSDVTSSSGSSTSSGSDSDTDSDASSDSGSIPEVTSAKQASGAHASLPPGPRSARPQAPQLCKHFAKYKTCKWGSSCRYSHDIIRKDGRSDKGTTTSLHKHSTTTATGNVRRKGLWQVMVDKEKEESRKRLLGAIIGLGEKGLLESPSQKADGTI</sequence>
<feature type="compositionally biased region" description="Pro residues" evidence="5">
    <location>
        <begin position="7"/>
        <end position="17"/>
    </location>
</feature>
<feature type="compositionally biased region" description="Polar residues" evidence="5">
    <location>
        <begin position="324"/>
        <end position="334"/>
    </location>
</feature>
<keyword evidence="3 4" id="KW-0862">Zinc</keyword>
<proteinExistence type="predicted"/>
<dbReference type="EMBL" id="KN847046">
    <property type="protein sequence ID" value="KIW22968.1"/>
    <property type="molecule type" value="Genomic_DNA"/>
</dbReference>
<dbReference type="AlphaFoldDB" id="A0A0D2BVB4"/>
<dbReference type="HOGENOM" id="CLU_030447_0_0_1"/>
<feature type="compositionally biased region" description="Low complexity" evidence="5">
    <location>
        <begin position="345"/>
        <end position="370"/>
    </location>
</feature>
<keyword evidence="2 4" id="KW-0863">Zinc-finger</keyword>
<dbReference type="VEuPathDB" id="FungiDB:PV07_11208"/>
<dbReference type="GeneID" id="27350402"/>
<feature type="compositionally biased region" description="Polar residues" evidence="5">
    <location>
        <begin position="60"/>
        <end position="80"/>
    </location>
</feature>
<dbReference type="Gene3D" id="6.10.250.3220">
    <property type="match status" value="1"/>
</dbReference>
<protein>
    <recommendedName>
        <fullName evidence="6">C3H1-type domain-containing protein</fullName>
    </recommendedName>
</protein>
<dbReference type="GO" id="GO:0008270">
    <property type="term" value="F:zinc ion binding"/>
    <property type="evidence" value="ECO:0007669"/>
    <property type="project" value="UniProtKB-KW"/>
</dbReference>
<feature type="domain" description="C3H1-type" evidence="6">
    <location>
        <begin position="409"/>
        <end position="437"/>
    </location>
</feature>
<evidence type="ECO:0000313" key="7">
    <source>
        <dbReference type="EMBL" id="KIW22968.1"/>
    </source>
</evidence>
<evidence type="ECO:0000256" key="5">
    <source>
        <dbReference type="SAM" id="MobiDB-lite"/>
    </source>
</evidence>
<dbReference type="InterPro" id="IPR041367">
    <property type="entry name" value="Znf-CCCH_4"/>
</dbReference>
<accession>A0A0D2BVB4</accession>
<feature type="compositionally biased region" description="Basic and acidic residues" evidence="5">
    <location>
        <begin position="214"/>
        <end position="282"/>
    </location>
</feature>
<name>A0A0D2BVB4_9EURO</name>
<dbReference type="PROSITE" id="PS50103">
    <property type="entry name" value="ZF_C3H1"/>
    <property type="match status" value="1"/>
</dbReference>
<feature type="region of interest" description="Disordered" evidence="5">
    <location>
        <begin position="214"/>
        <end position="310"/>
    </location>
</feature>
<evidence type="ECO:0000313" key="8">
    <source>
        <dbReference type="Proteomes" id="UP000054466"/>
    </source>
</evidence>
<reference evidence="7 8" key="1">
    <citation type="submission" date="2015-01" db="EMBL/GenBank/DDBJ databases">
        <title>The Genome Sequence of Cladophialophora immunda CBS83496.</title>
        <authorList>
            <consortium name="The Broad Institute Genomics Platform"/>
            <person name="Cuomo C."/>
            <person name="de Hoog S."/>
            <person name="Gorbushina A."/>
            <person name="Stielow B."/>
            <person name="Teixiera M."/>
            <person name="Abouelleil A."/>
            <person name="Chapman S.B."/>
            <person name="Priest M."/>
            <person name="Young S.K."/>
            <person name="Wortman J."/>
            <person name="Nusbaum C."/>
            <person name="Birren B."/>
        </authorList>
    </citation>
    <scope>NUCLEOTIDE SEQUENCE [LARGE SCALE GENOMIC DNA]</scope>
    <source>
        <strain evidence="7 8">CBS 83496</strain>
    </source>
</reference>
<feature type="compositionally biased region" description="Basic and acidic residues" evidence="5">
    <location>
        <begin position="139"/>
        <end position="148"/>
    </location>
</feature>
<evidence type="ECO:0000259" key="6">
    <source>
        <dbReference type="PROSITE" id="PS50103"/>
    </source>
</evidence>
<evidence type="ECO:0000256" key="3">
    <source>
        <dbReference type="ARBA" id="ARBA00022833"/>
    </source>
</evidence>
<dbReference type="InterPro" id="IPR036855">
    <property type="entry name" value="Znf_CCCH_sf"/>
</dbReference>
<feature type="region of interest" description="Disordered" evidence="5">
    <location>
        <begin position="322"/>
        <end position="410"/>
    </location>
</feature>
<dbReference type="Proteomes" id="UP000054466">
    <property type="component" value="Unassembled WGS sequence"/>
</dbReference>
<evidence type="ECO:0000256" key="4">
    <source>
        <dbReference type="PROSITE-ProRule" id="PRU00723"/>
    </source>
</evidence>
<evidence type="ECO:0000256" key="1">
    <source>
        <dbReference type="ARBA" id="ARBA00022723"/>
    </source>
</evidence>
<dbReference type="OrthoDB" id="273070at2759"/>
<gene>
    <name evidence="7" type="ORF">PV07_11208</name>
</gene>
<keyword evidence="8" id="KW-1185">Reference proteome</keyword>
<dbReference type="SUPFAM" id="SSF90229">
    <property type="entry name" value="CCCH zinc finger"/>
    <property type="match status" value="1"/>
</dbReference>
<dbReference type="Pfam" id="PF18044">
    <property type="entry name" value="zf-CCCH_4"/>
    <property type="match status" value="1"/>
</dbReference>
<feature type="region of interest" description="Disordered" evidence="5">
    <location>
        <begin position="1"/>
        <end position="189"/>
    </location>
</feature>
<dbReference type="RefSeq" id="XP_016243184.1">
    <property type="nucleotide sequence ID" value="XM_016398622.1"/>
</dbReference>
<keyword evidence="1 4" id="KW-0479">Metal-binding</keyword>